<feature type="region of interest" description="Disordered" evidence="1">
    <location>
        <begin position="1"/>
        <end position="30"/>
    </location>
</feature>
<comment type="caution">
    <text evidence="2">The sequence shown here is derived from an EMBL/GenBank/DDBJ whole genome shotgun (WGS) entry which is preliminary data.</text>
</comment>
<protein>
    <submittedName>
        <fullName evidence="2">Uncharacterized protein</fullName>
    </submittedName>
</protein>
<organism evidence="2">
    <name type="scientific">marine sediment metagenome</name>
    <dbReference type="NCBI Taxonomy" id="412755"/>
    <lineage>
        <taxon>unclassified sequences</taxon>
        <taxon>metagenomes</taxon>
        <taxon>ecological metagenomes</taxon>
    </lineage>
</organism>
<evidence type="ECO:0000313" key="2">
    <source>
        <dbReference type="EMBL" id="GAG99468.1"/>
    </source>
</evidence>
<dbReference type="AlphaFoldDB" id="X1CTT2"/>
<gene>
    <name evidence="2" type="ORF">S01H4_51441</name>
</gene>
<name>X1CTT2_9ZZZZ</name>
<evidence type="ECO:0000256" key="1">
    <source>
        <dbReference type="SAM" id="MobiDB-lite"/>
    </source>
</evidence>
<reference evidence="2" key="1">
    <citation type="journal article" date="2014" name="Front. Microbiol.">
        <title>High frequency of phylogenetically diverse reductive dehalogenase-homologous genes in deep subseafloor sedimentary metagenomes.</title>
        <authorList>
            <person name="Kawai M."/>
            <person name="Futagami T."/>
            <person name="Toyoda A."/>
            <person name="Takaki Y."/>
            <person name="Nishi S."/>
            <person name="Hori S."/>
            <person name="Arai W."/>
            <person name="Tsubouchi T."/>
            <person name="Morono Y."/>
            <person name="Uchiyama I."/>
            <person name="Ito T."/>
            <person name="Fujiyama A."/>
            <person name="Inagaki F."/>
            <person name="Takami H."/>
        </authorList>
    </citation>
    <scope>NUCLEOTIDE SEQUENCE</scope>
    <source>
        <strain evidence="2">Expedition CK06-06</strain>
    </source>
</reference>
<feature type="non-terminal residue" evidence="2">
    <location>
        <position position="30"/>
    </location>
</feature>
<proteinExistence type="predicted"/>
<accession>X1CTT2</accession>
<dbReference type="EMBL" id="BART01029290">
    <property type="protein sequence ID" value="GAG99468.1"/>
    <property type="molecule type" value="Genomic_DNA"/>
</dbReference>
<sequence>MLAGGTVTRGEHQVAVSGGGVQDFAGQEVD</sequence>